<dbReference type="STRING" id="29422.Lbru_0689"/>
<accession>A0A0W0SU07</accession>
<gene>
    <name evidence="1" type="ORF">Lbru_0689</name>
</gene>
<dbReference type="EMBL" id="LNXV01000004">
    <property type="protein sequence ID" value="KTC86748.1"/>
    <property type="molecule type" value="Genomic_DNA"/>
</dbReference>
<dbReference type="Proteomes" id="UP000054742">
    <property type="component" value="Unassembled WGS sequence"/>
</dbReference>
<proteinExistence type="predicted"/>
<evidence type="ECO:0000313" key="1">
    <source>
        <dbReference type="EMBL" id="KTC86748.1"/>
    </source>
</evidence>
<organism evidence="1 2">
    <name type="scientific">Legionella brunensis</name>
    <dbReference type="NCBI Taxonomy" id="29422"/>
    <lineage>
        <taxon>Bacteria</taxon>
        <taxon>Pseudomonadati</taxon>
        <taxon>Pseudomonadota</taxon>
        <taxon>Gammaproteobacteria</taxon>
        <taxon>Legionellales</taxon>
        <taxon>Legionellaceae</taxon>
        <taxon>Legionella</taxon>
    </lineage>
</organism>
<name>A0A0W0SU07_9GAMM</name>
<dbReference type="AlphaFoldDB" id="A0A0W0SU07"/>
<comment type="caution">
    <text evidence="1">The sequence shown here is derived from an EMBL/GenBank/DDBJ whole genome shotgun (WGS) entry which is preliminary data.</text>
</comment>
<sequence>MNAQGPQIFAIDSVRLRCAAFAEAKAVVLIAPRLEAVAPITIILPWPFLFISGMTA</sequence>
<dbReference type="PATRIC" id="fig|29422.6.peg.720"/>
<evidence type="ECO:0000313" key="2">
    <source>
        <dbReference type="Proteomes" id="UP000054742"/>
    </source>
</evidence>
<reference evidence="1 2" key="1">
    <citation type="submission" date="2015-11" db="EMBL/GenBank/DDBJ databases">
        <title>Genomic analysis of 38 Legionella species identifies large and diverse effector repertoires.</title>
        <authorList>
            <person name="Burstein D."/>
            <person name="Amaro F."/>
            <person name="Zusman T."/>
            <person name="Lifshitz Z."/>
            <person name="Cohen O."/>
            <person name="Gilbert J.A."/>
            <person name="Pupko T."/>
            <person name="Shuman H.A."/>
            <person name="Segal G."/>
        </authorList>
    </citation>
    <scope>NUCLEOTIDE SEQUENCE [LARGE SCALE GENOMIC DNA]</scope>
    <source>
        <strain evidence="1 2">ATCC 43878</strain>
    </source>
</reference>
<keyword evidence="2" id="KW-1185">Reference proteome</keyword>
<protein>
    <submittedName>
        <fullName evidence="1">Uncharacterized protein</fullName>
    </submittedName>
</protein>